<keyword evidence="9" id="KW-0808">Transferase</keyword>
<dbReference type="EC" id="6.3.5.7" evidence="2"/>
<dbReference type="AlphaFoldDB" id="A0A3B1DF99"/>
<dbReference type="PANTHER" id="PTHR11895:SF151">
    <property type="entry name" value="GLUTAMYL-TRNA(GLN) AMIDOTRANSFERASE SUBUNIT A"/>
    <property type="match status" value="1"/>
</dbReference>
<evidence type="ECO:0000256" key="6">
    <source>
        <dbReference type="ARBA" id="ARBA00022917"/>
    </source>
</evidence>
<dbReference type="InterPro" id="IPR036928">
    <property type="entry name" value="AS_sf"/>
</dbReference>
<dbReference type="GO" id="GO:0005739">
    <property type="term" value="C:mitochondrion"/>
    <property type="evidence" value="ECO:0007669"/>
    <property type="project" value="UniProtKB-ARBA"/>
</dbReference>
<dbReference type="EMBL" id="UOGG01000109">
    <property type="protein sequence ID" value="VAX30395.1"/>
    <property type="molecule type" value="Genomic_DNA"/>
</dbReference>
<evidence type="ECO:0000313" key="9">
    <source>
        <dbReference type="EMBL" id="VAX30395.1"/>
    </source>
</evidence>
<organism evidence="9">
    <name type="scientific">hydrothermal vent metagenome</name>
    <dbReference type="NCBI Taxonomy" id="652676"/>
    <lineage>
        <taxon>unclassified sequences</taxon>
        <taxon>metagenomes</taxon>
        <taxon>ecological metagenomes</taxon>
    </lineage>
</organism>
<keyword evidence="3 9" id="KW-0436">Ligase</keyword>
<comment type="catalytic activity">
    <reaction evidence="7">
        <text>L-glutamyl-tRNA(Gln) + L-glutamine + ATP + H2O = L-glutaminyl-tRNA(Gln) + L-glutamate + ADP + phosphate + H(+)</text>
        <dbReference type="Rhea" id="RHEA:17521"/>
        <dbReference type="Rhea" id="RHEA-COMP:9681"/>
        <dbReference type="Rhea" id="RHEA-COMP:9684"/>
        <dbReference type="ChEBI" id="CHEBI:15377"/>
        <dbReference type="ChEBI" id="CHEBI:15378"/>
        <dbReference type="ChEBI" id="CHEBI:29985"/>
        <dbReference type="ChEBI" id="CHEBI:30616"/>
        <dbReference type="ChEBI" id="CHEBI:43474"/>
        <dbReference type="ChEBI" id="CHEBI:58359"/>
        <dbReference type="ChEBI" id="CHEBI:78520"/>
        <dbReference type="ChEBI" id="CHEBI:78521"/>
        <dbReference type="ChEBI" id="CHEBI:456216"/>
        <dbReference type="EC" id="6.3.5.7"/>
    </reaction>
</comment>
<dbReference type="GO" id="GO:0016740">
    <property type="term" value="F:transferase activity"/>
    <property type="evidence" value="ECO:0007669"/>
    <property type="project" value="UniProtKB-KW"/>
</dbReference>
<keyword evidence="5" id="KW-0067">ATP-binding</keyword>
<accession>A0A3B1DF99</accession>
<name>A0A3B1DF99_9ZZZZ</name>
<evidence type="ECO:0000259" key="8">
    <source>
        <dbReference type="Pfam" id="PF01425"/>
    </source>
</evidence>
<dbReference type="InterPro" id="IPR023631">
    <property type="entry name" value="Amidase_dom"/>
</dbReference>
<dbReference type="InterPro" id="IPR020556">
    <property type="entry name" value="Amidase_CS"/>
</dbReference>
<dbReference type="SUPFAM" id="SSF75304">
    <property type="entry name" value="Amidase signature (AS) enzymes"/>
    <property type="match status" value="1"/>
</dbReference>
<reference evidence="9" key="1">
    <citation type="submission" date="2018-06" db="EMBL/GenBank/DDBJ databases">
        <authorList>
            <person name="Zhirakovskaya E."/>
        </authorList>
    </citation>
    <scope>NUCLEOTIDE SEQUENCE</scope>
</reference>
<evidence type="ECO:0000256" key="7">
    <source>
        <dbReference type="ARBA" id="ARBA00047407"/>
    </source>
</evidence>
<dbReference type="GO" id="GO:0050567">
    <property type="term" value="F:glutaminyl-tRNA synthase (glutamine-hydrolyzing) activity"/>
    <property type="evidence" value="ECO:0007669"/>
    <property type="project" value="UniProtKB-EC"/>
</dbReference>
<evidence type="ECO:0000256" key="5">
    <source>
        <dbReference type="ARBA" id="ARBA00022840"/>
    </source>
</evidence>
<keyword evidence="4" id="KW-0547">Nucleotide-binding</keyword>
<feature type="non-terminal residue" evidence="9">
    <location>
        <position position="352"/>
    </location>
</feature>
<sequence>QNHLAMHRLTLTQAKDGLNKKQFSALELTEAIYQRIDSVEDKVKAFVHLTKESALLQAREADKKLSAGENAPLLGIPLALKDLICMKGARTTCSSRYLDQFVAPYDATVAERLKSAGAVIIGKTNMDEFAMGSSNENSWHHPTLNPWALDRVPGGSSGGSAAAVGAHECMASLGSDTGGSIRQPASFCGITGLKPTYGRVSRFGLVAFASSLDQIGPMTKTVEDAALLMNVIGGKDPLDSTSAENALPDFTKALKGDVKGLKLGIPKEYFTSGMAPEVEQAVRDAIKTLESLGMQTVEVSLPHTEYAVATYYILACAEASTNLSRYDGVRYGYRSENSDNLMDMYLNSRSEG</sequence>
<feature type="domain" description="Amidase" evidence="8">
    <location>
        <begin position="27"/>
        <end position="351"/>
    </location>
</feature>
<evidence type="ECO:0000256" key="4">
    <source>
        <dbReference type="ARBA" id="ARBA00022741"/>
    </source>
</evidence>
<gene>
    <name evidence="9" type="ORF">MNBD_NITROSPINAE05-523</name>
</gene>
<comment type="similarity">
    <text evidence="1">Belongs to the amidase family. GatA subfamily.</text>
</comment>
<dbReference type="InterPro" id="IPR000120">
    <property type="entry name" value="Amidase"/>
</dbReference>
<evidence type="ECO:0000256" key="1">
    <source>
        <dbReference type="ARBA" id="ARBA00008069"/>
    </source>
</evidence>
<evidence type="ECO:0000256" key="2">
    <source>
        <dbReference type="ARBA" id="ARBA00012739"/>
    </source>
</evidence>
<dbReference type="GO" id="GO:0030956">
    <property type="term" value="C:glutamyl-tRNA(Gln) amidotransferase complex"/>
    <property type="evidence" value="ECO:0007669"/>
    <property type="project" value="InterPro"/>
</dbReference>
<feature type="non-terminal residue" evidence="9">
    <location>
        <position position="1"/>
    </location>
</feature>
<keyword evidence="6" id="KW-0648">Protein biosynthesis</keyword>
<evidence type="ECO:0000256" key="3">
    <source>
        <dbReference type="ARBA" id="ARBA00022598"/>
    </source>
</evidence>
<dbReference type="HAMAP" id="MF_00120">
    <property type="entry name" value="GatA"/>
    <property type="match status" value="1"/>
</dbReference>
<protein>
    <recommendedName>
        <fullName evidence="2">glutaminyl-tRNA synthase (glutamine-hydrolyzing)</fullName>
        <ecNumber evidence="2">6.3.5.7</ecNumber>
    </recommendedName>
</protein>
<proteinExistence type="inferred from homology"/>
<dbReference type="PANTHER" id="PTHR11895">
    <property type="entry name" value="TRANSAMIDASE"/>
    <property type="match status" value="1"/>
</dbReference>
<dbReference type="PROSITE" id="PS00571">
    <property type="entry name" value="AMIDASES"/>
    <property type="match status" value="1"/>
</dbReference>
<dbReference type="Gene3D" id="3.90.1300.10">
    <property type="entry name" value="Amidase signature (AS) domain"/>
    <property type="match status" value="1"/>
</dbReference>
<dbReference type="GO" id="GO:0006412">
    <property type="term" value="P:translation"/>
    <property type="evidence" value="ECO:0007669"/>
    <property type="project" value="UniProtKB-KW"/>
</dbReference>
<dbReference type="GO" id="GO:0005524">
    <property type="term" value="F:ATP binding"/>
    <property type="evidence" value="ECO:0007669"/>
    <property type="project" value="UniProtKB-KW"/>
</dbReference>
<dbReference type="Pfam" id="PF01425">
    <property type="entry name" value="Amidase"/>
    <property type="match status" value="1"/>
</dbReference>
<dbReference type="InterPro" id="IPR004412">
    <property type="entry name" value="GatA"/>
</dbReference>